<sequence>MPTEGGNASAVPNQGEPIDSDERIDLNEDNDPEEAMDEEVEYEEVEEEEEVEEYVEEEIEVEEEGEESDNDNNDITNHGGGTRSEYDDEKKKHDELLALPPHGSEVYIGGIPHDTTQEELRGFCESVGDVHEVRMMKGKNLTDSKIFAFVTFTSVDLASKAIKELNNSEFKGSKLKCSTSQAKHRLFLGNIPRSWGEEELRKAVTEVGPGVNAIQLVKDPRNISNNRGFGFLEYHNNACAEYSRQKMSDPKFKLGDNTPTVSWADSRSTNSAAATQVTKVKALYVKNLPKDVTQDQLKNLFDCHGQITKVVLPPAKLGQENNRIGFVHFADRSSAMKALNSTEKYELNGNHLYLDMLSRSNRRW</sequence>
<dbReference type="InterPro" id="IPR000504">
    <property type="entry name" value="RRM_dom"/>
</dbReference>
<dbReference type="SMART" id="SM00360">
    <property type="entry name" value="RRM"/>
    <property type="match status" value="3"/>
</dbReference>
<feature type="domain" description="RRM" evidence="4">
    <location>
        <begin position="184"/>
        <end position="266"/>
    </location>
</feature>
<dbReference type="GO" id="GO:0003723">
    <property type="term" value="F:RNA binding"/>
    <property type="evidence" value="ECO:0007669"/>
    <property type="project" value="UniProtKB-UniRule"/>
</dbReference>
<dbReference type="AlphaFoldDB" id="A0AAV0IL58"/>
<evidence type="ECO:0000256" key="2">
    <source>
        <dbReference type="PROSITE-ProRule" id="PRU00176"/>
    </source>
</evidence>
<protein>
    <recommendedName>
        <fullName evidence="4">RRM domain-containing protein</fullName>
    </recommendedName>
</protein>
<dbReference type="Gene3D" id="3.30.70.330">
    <property type="match status" value="3"/>
</dbReference>
<dbReference type="PANTHER" id="PTHR21245">
    <property type="entry name" value="HETEROGENEOUS NUCLEAR RIBONUCLEOPROTEIN"/>
    <property type="match status" value="1"/>
</dbReference>
<dbReference type="SUPFAM" id="SSF54928">
    <property type="entry name" value="RNA-binding domain, RBD"/>
    <property type="match status" value="2"/>
</dbReference>
<proteinExistence type="predicted"/>
<keyword evidence="1 2" id="KW-0694">RNA-binding</keyword>
<dbReference type="InterPro" id="IPR035979">
    <property type="entry name" value="RBD_domain_sf"/>
</dbReference>
<feature type="domain" description="RRM" evidence="4">
    <location>
        <begin position="281"/>
        <end position="359"/>
    </location>
</feature>
<dbReference type="EMBL" id="CAMGYJ010000004">
    <property type="protein sequence ID" value="CAI0398312.1"/>
    <property type="molecule type" value="Genomic_DNA"/>
</dbReference>
<feature type="region of interest" description="Disordered" evidence="3">
    <location>
        <begin position="1"/>
        <end position="90"/>
    </location>
</feature>
<dbReference type="PROSITE" id="PS50102">
    <property type="entry name" value="RRM"/>
    <property type="match status" value="3"/>
</dbReference>
<name>A0AAV0IL58_9ROSI</name>
<feature type="compositionally biased region" description="Acidic residues" evidence="3">
    <location>
        <begin position="27"/>
        <end position="72"/>
    </location>
</feature>
<comment type="caution">
    <text evidence="5">The sequence shown here is derived from an EMBL/GenBank/DDBJ whole genome shotgun (WGS) entry which is preliminary data.</text>
</comment>
<dbReference type="InterPro" id="IPR012677">
    <property type="entry name" value="Nucleotide-bd_a/b_plait_sf"/>
</dbReference>
<accession>A0AAV0IL58</accession>
<gene>
    <name evidence="5" type="ORF">LITE_LOCUS9856</name>
</gene>
<dbReference type="Pfam" id="PF00076">
    <property type="entry name" value="RRM_1"/>
    <property type="match status" value="3"/>
</dbReference>
<organism evidence="5 6">
    <name type="scientific">Linum tenue</name>
    <dbReference type="NCBI Taxonomy" id="586396"/>
    <lineage>
        <taxon>Eukaryota</taxon>
        <taxon>Viridiplantae</taxon>
        <taxon>Streptophyta</taxon>
        <taxon>Embryophyta</taxon>
        <taxon>Tracheophyta</taxon>
        <taxon>Spermatophyta</taxon>
        <taxon>Magnoliopsida</taxon>
        <taxon>eudicotyledons</taxon>
        <taxon>Gunneridae</taxon>
        <taxon>Pentapetalae</taxon>
        <taxon>rosids</taxon>
        <taxon>fabids</taxon>
        <taxon>Malpighiales</taxon>
        <taxon>Linaceae</taxon>
        <taxon>Linum</taxon>
    </lineage>
</organism>
<keyword evidence="6" id="KW-1185">Reference proteome</keyword>
<evidence type="ECO:0000259" key="4">
    <source>
        <dbReference type="PROSITE" id="PS50102"/>
    </source>
</evidence>
<dbReference type="CDD" id="cd00590">
    <property type="entry name" value="RRM_SF"/>
    <property type="match status" value="2"/>
</dbReference>
<evidence type="ECO:0000256" key="1">
    <source>
        <dbReference type="ARBA" id="ARBA00022884"/>
    </source>
</evidence>
<evidence type="ECO:0000313" key="6">
    <source>
        <dbReference type="Proteomes" id="UP001154282"/>
    </source>
</evidence>
<reference evidence="5" key="1">
    <citation type="submission" date="2022-08" db="EMBL/GenBank/DDBJ databases">
        <authorList>
            <person name="Gutierrez-Valencia J."/>
        </authorList>
    </citation>
    <scope>NUCLEOTIDE SEQUENCE</scope>
</reference>
<evidence type="ECO:0000313" key="5">
    <source>
        <dbReference type="EMBL" id="CAI0398312.1"/>
    </source>
</evidence>
<feature type="domain" description="RRM" evidence="4">
    <location>
        <begin position="104"/>
        <end position="182"/>
    </location>
</feature>
<evidence type="ECO:0000256" key="3">
    <source>
        <dbReference type="SAM" id="MobiDB-lite"/>
    </source>
</evidence>
<dbReference type="Proteomes" id="UP001154282">
    <property type="component" value="Unassembled WGS sequence"/>
</dbReference>
<dbReference type="FunFam" id="3.30.70.330:FF:000259">
    <property type="entry name" value="RNA-binding (RRM/RBD/RNP motifs) family protein"/>
    <property type="match status" value="1"/>
</dbReference>